<dbReference type="CDD" id="cd12148">
    <property type="entry name" value="fungal_TF_MHR"/>
    <property type="match status" value="1"/>
</dbReference>
<dbReference type="AlphaFoldDB" id="A0A9P4X4F4"/>
<dbReference type="InterPro" id="IPR001138">
    <property type="entry name" value="Zn2Cys6_DnaBD"/>
</dbReference>
<protein>
    <recommendedName>
        <fullName evidence="3">Zn(2)-C6 fungal-type domain-containing protein</fullName>
    </recommendedName>
</protein>
<accession>A0A9P4X4F4</accession>
<evidence type="ECO:0000313" key="5">
    <source>
        <dbReference type="Proteomes" id="UP000801864"/>
    </source>
</evidence>
<evidence type="ECO:0000256" key="2">
    <source>
        <dbReference type="ARBA" id="ARBA00023242"/>
    </source>
</evidence>
<dbReference type="PANTHER" id="PTHR47431:SF4">
    <property type="entry name" value="ZN(II)2CYS6 TRANSCRIPTION FACTOR (EUROFUNG)"/>
    <property type="match status" value="1"/>
</dbReference>
<dbReference type="GO" id="GO:0003677">
    <property type="term" value="F:DNA binding"/>
    <property type="evidence" value="ECO:0007669"/>
    <property type="project" value="InterPro"/>
</dbReference>
<dbReference type="InterPro" id="IPR007219">
    <property type="entry name" value="XnlR_reg_dom"/>
</dbReference>
<organism evidence="4 5">
    <name type="scientific">Trichoderma lentiforme</name>
    <dbReference type="NCBI Taxonomy" id="1567552"/>
    <lineage>
        <taxon>Eukaryota</taxon>
        <taxon>Fungi</taxon>
        <taxon>Dikarya</taxon>
        <taxon>Ascomycota</taxon>
        <taxon>Pezizomycotina</taxon>
        <taxon>Sordariomycetes</taxon>
        <taxon>Hypocreomycetidae</taxon>
        <taxon>Hypocreales</taxon>
        <taxon>Hypocreaceae</taxon>
        <taxon>Trichoderma</taxon>
    </lineage>
</organism>
<dbReference type="CDD" id="cd00067">
    <property type="entry name" value="GAL4"/>
    <property type="match status" value="1"/>
</dbReference>
<name>A0A9P4X4F4_9HYPO</name>
<dbReference type="PANTHER" id="PTHR47431">
    <property type="entry name" value="ZN(II)2CYS6 TRANSCRIPTION FACTOR (EUROFUNG)-RELATED"/>
    <property type="match status" value="1"/>
</dbReference>
<dbReference type="SMART" id="SM00066">
    <property type="entry name" value="GAL4"/>
    <property type="match status" value="1"/>
</dbReference>
<dbReference type="PROSITE" id="PS50048">
    <property type="entry name" value="ZN2_CY6_FUNGAL_2"/>
    <property type="match status" value="1"/>
</dbReference>
<proteinExistence type="predicted"/>
<evidence type="ECO:0000259" key="3">
    <source>
        <dbReference type="PROSITE" id="PS50048"/>
    </source>
</evidence>
<dbReference type="Pfam" id="PF04082">
    <property type="entry name" value="Fungal_trans"/>
    <property type="match status" value="1"/>
</dbReference>
<dbReference type="GO" id="GO:0000981">
    <property type="term" value="F:DNA-binding transcription factor activity, RNA polymerase II-specific"/>
    <property type="evidence" value="ECO:0007669"/>
    <property type="project" value="InterPro"/>
</dbReference>
<reference evidence="4 5" key="1">
    <citation type="submission" date="2018-06" db="EMBL/GenBank/DDBJ databases">
        <title>Genome analysis of cellulolytic fungus Trichoderma lentiforme CFAM-422.</title>
        <authorList>
            <person name="Steindorff A.S."/>
            <person name="Formighieri E.F."/>
            <person name="Midorikawa G.E.O."/>
            <person name="Tamietti M.S."/>
            <person name="Ramos E.Z."/>
            <person name="Silva A.S."/>
            <person name="Bon E.P.S."/>
            <person name="Mendes T.D."/>
            <person name="Damaso M.C.T."/>
            <person name="Favaro L.C.L."/>
        </authorList>
    </citation>
    <scope>NUCLEOTIDE SEQUENCE [LARGE SCALE GENOMIC DNA]</scope>
    <source>
        <strain evidence="4 5">CFAM-422</strain>
    </source>
</reference>
<dbReference type="GO" id="GO:0008270">
    <property type="term" value="F:zinc ion binding"/>
    <property type="evidence" value="ECO:0007669"/>
    <property type="project" value="InterPro"/>
</dbReference>
<gene>
    <name evidence="4" type="ORF">CFAM422_012792</name>
</gene>
<evidence type="ECO:0000256" key="1">
    <source>
        <dbReference type="ARBA" id="ARBA00022723"/>
    </source>
</evidence>
<dbReference type="Pfam" id="PF00172">
    <property type="entry name" value="Zn_clus"/>
    <property type="match status" value="1"/>
</dbReference>
<comment type="caution">
    <text evidence="4">The sequence shown here is derived from an EMBL/GenBank/DDBJ whole genome shotgun (WGS) entry which is preliminary data.</text>
</comment>
<dbReference type="SUPFAM" id="SSF57701">
    <property type="entry name" value="Zn2/Cys6 DNA-binding domain"/>
    <property type="match status" value="1"/>
</dbReference>
<dbReference type="GO" id="GO:0006351">
    <property type="term" value="P:DNA-templated transcription"/>
    <property type="evidence" value="ECO:0007669"/>
    <property type="project" value="InterPro"/>
</dbReference>
<sequence length="586" mass="66344">MESEMTTPKRGERRIKGRVAIACTECRNQHLRCDAVVPTCSRCRNLHKTCVYMDLRRSRRRRAEVDELVSSEHHNNDSTTVETRDNPAVYQHSHLFAEPQLPSGQSSPLPTFTSSSNALRPTVFADNDLLSTRPVDGFYKFFFPGHPFILPQAHLMRHFEKSSDFSYGLVLMIAFIGSLYTHDSLANDYRQQAEQALGSQLAPHGFNVQALMLLALTLEWSGENERAAMYLERAKKMGLEIGIHRRDFASRCGHGDKVLEESWRRTWWELYVIDALFAGIRHLPTFTSWGIDTDVEIPCEEKLYVTGMIPQPRTLREYDNRGFDDSDESFSSFAYLIDATRILGTTLAAGDIANKSAYSLVKNAEANLMSWDLHLPHAKRDPVQSDGTLDEVLFKAHMAINTTSTHLHRPRSMLHYTTMELLCSKYAPPLPAEVLSAEEQHQDRHTHKAINAAKNFVDLLTASSSPLTHSPFVMCMGSLAVATYLSGCEHILTGSELAHAKDRIRVFLGILKAFARIWSQARHWSEEMKLMARVVLDQQDSAGRIDFLSIQAMPSFEEIAFNDGLSEEINVADMGKEWGNLMENYE</sequence>
<dbReference type="Gene3D" id="4.10.240.10">
    <property type="entry name" value="Zn(2)-C6 fungal-type DNA-binding domain"/>
    <property type="match status" value="1"/>
</dbReference>
<feature type="domain" description="Zn(2)-C6 fungal-type" evidence="3">
    <location>
        <begin position="22"/>
        <end position="52"/>
    </location>
</feature>
<dbReference type="EMBL" id="QLNT01000032">
    <property type="protein sequence ID" value="KAF3056702.1"/>
    <property type="molecule type" value="Genomic_DNA"/>
</dbReference>
<keyword evidence="2" id="KW-0539">Nucleus</keyword>
<dbReference type="PROSITE" id="PS00463">
    <property type="entry name" value="ZN2_CY6_FUNGAL_1"/>
    <property type="match status" value="1"/>
</dbReference>
<keyword evidence="1" id="KW-0479">Metal-binding</keyword>
<evidence type="ECO:0000313" key="4">
    <source>
        <dbReference type="EMBL" id="KAF3056702.1"/>
    </source>
</evidence>
<dbReference type="InterPro" id="IPR036864">
    <property type="entry name" value="Zn2-C6_fun-type_DNA-bd_sf"/>
</dbReference>
<keyword evidence="5" id="KW-1185">Reference proteome</keyword>
<dbReference type="Proteomes" id="UP000801864">
    <property type="component" value="Unassembled WGS sequence"/>
</dbReference>